<keyword evidence="7" id="KW-0130">Cell adhesion</keyword>
<feature type="domain" description="Cadherin" evidence="15">
    <location>
        <begin position="177"/>
        <end position="261"/>
    </location>
</feature>
<comment type="caution">
    <text evidence="16">The sequence shown here is derived from an EMBL/GenBank/DDBJ whole genome shotgun (WGS) entry which is preliminary data.</text>
</comment>
<dbReference type="FunFam" id="2.60.40.60:FF:000020">
    <property type="entry name" value="Dachsous cadherin-related 1b"/>
    <property type="match status" value="2"/>
</dbReference>
<dbReference type="GO" id="GO:0005886">
    <property type="term" value="C:plasma membrane"/>
    <property type="evidence" value="ECO:0007669"/>
    <property type="project" value="UniProtKB-SubCell"/>
</dbReference>
<evidence type="ECO:0000256" key="9">
    <source>
        <dbReference type="ARBA" id="ARBA00023136"/>
    </source>
</evidence>
<keyword evidence="17" id="KW-1185">Reference proteome</keyword>
<dbReference type="InterPro" id="IPR050174">
    <property type="entry name" value="Protocadherin/Cadherin-CA"/>
</dbReference>
<feature type="domain" description="Cadherin" evidence="15">
    <location>
        <begin position="262"/>
        <end position="369"/>
    </location>
</feature>
<feature type="domain" description="Cadherin" evidence="15">
    <location>
        <begin position="89"/>
        <end position="149"/>
    </location>
</feature>
<comment type="subcellular location">
    <subcellularLocation>
        <location evidence="1">Cell membrane</location>
        <topology evidence="1">Single-pass type I membrane protein</topology>
    </subcellularLocation>
</comment>
<evidence type="ECO:0000256" key="5">
    <source>
        <dbReference type="ARBA" id="ARBA00022737"/>
    </source>
</evidence>
<dbReference type="FunFam" id="2.60.40.60:FF:000007">
    <property type="entry name" value="Protocadherin alpha 2"/>
    <property type="match status" value="1"/>
</dbReference>
<evidence type="ECO:0000256" key="8">
    <source>
        <dbReference type="ARBA" id="ARBA00022989"/>
    </source>
</evidence>
<feature type="domain" description="Cadherin" evidence="15">
    <location>
        <begin position="584"/>
        <end position="689"/>
    </location>
</feature>
<feature type="domain" description="Cadherin" evidence="15">
    <location>
        <begin position="382"/>
        <end position="479"/>
    </location>
</feature>
<dbReference type="PROSITE" id="PS00232">
    <property type="entry name" value="CADHERIN_1"/>
    <property type="match status" value="3"/>
</dbReference>
<dbReference type="PRINTS" id="PR00205">
    <property type="entry name" value="CADHERIN"/>
</dbReference>
<gene>
    <name evidence="16" type="ORF">LSH36_12g30009</name>
</gene>
<dbReference type="AlphaFoldDB" id="A0AAD9NJ82"/>
<feature type="domain" description="Cadherin" evidence="15">
    <location>
        <begin position="693"/>
        <end position="787"/>
    </location>
</feature>
<evidence type="ECO:0000259" key="15">
    <source>
        <dbReference type="PROSITE" id="PS50268"/>
    </source>
</evidence>
<evidence type="ECO:0000256" key="1">
    <source>
        <dbReference type="ARBA" id="ARBA00004251"/>
    </source>
</evidence>
<dbReference type="Pfam" id="PF08266">
    <property type="entry name" value="Cadherin_2"/>
    <property type="match status" value="1"/>
</dbReference>
<reference evidence="16" key="1">
    <citation type="journal article" date="2023" name="Mol. Biol. Evol.">
        <title>Third-Generation Sequencing Reveals the Adaptive Role of the Epigenome in Three Deep-Sea Polychaetes.</title>
        <authorList>
            <person name="Perez M."/>
            <person name="Aroh O."/>
            <person name="Sun Y."/>
            <person name="Lan Y."/>
            <person name="Juniper S.K."/>
            <person name="Young C.R."/>
            <person name="Angers B."/>
            <person name="Qian P.Y."/>
        </authorList>
    </citation>
    <scope>NUCLEOTIDE SEQUENCE</scope>
    <source>
        <strain evidence="16">P08H-3</strain>
    </source>
</reference>
<accession>A0AAD9NJ82</accession>
<keyword evidence="2" id="KW-1003">Cell membrane</keyword>
<evidence type="ECO:0000256" key="3">
    <source>
        <dbReference type="ARBA" id="ARBA00022692"/>
    </source>
</evidence>
<evidence type="ECO:0000256" key="14">
    <source>
        <dbReference type="SAM" id="SignalP"/>
    </source>
</evidence>
<dbReference type="FunFam" id="2.60.40.60:FF:000036">
    <property type="entry name" value="Protocadherin 9"/>
    <property type="match status" value="1"/>
</dbReference>
<keyword evidence="8 13" id="KW-1133">Transmembrane helix</keyword>
<evidence type="ECO:0000256" key="4">
    <source>
        <dbReference type="ARBA" id="ARBA00022729"/>
    </source>
</evidence>
<dbReference type="PROSITE" id="PS50268">
    <property type="entry name" value="CADHERIN_2"/>
    <property type="match status" value="7"/>
</dbReference>
<evidence type="ECO:0000256" key="12">
    <source>
        <dbReference type="SAM" id="MobiDB-lite"/>
    </source>
</evidence>
<dbReference type="FunFam" id="2.60.40.60:FF:000002">
    <property type="entry name" value="Protocadherin alpha 2"/>
    <property type="match status" value="1"/>
</dbReference>
<keyword evidence="10" id="KW-0325">Glycoprotein</keyword>
<organism evidence="16 17">
    <name type="scientific">Paralvinella palmiformis</name>
    <dbReference type="NCBI Taxonomy" id="53620"/>
    <lineage>
        <taxon>Eukaryota</taxon>
        <taxon>Metazoa</taxon>
        <taxon>Spiralia</taxon>
        <taxon>Lophotrochozoa</taxon>
        <taxon>Annelida</taxon>
        <taxon>Polychaeta</taxon>
        <taxon>Sedentaria</taxon>
        <taxon>Canalipalpata</taxon>
        <taxon>Terebellida</taxon>
        <taxon>Terebelliformia</taxon>
        <taxon>Alvinellidae</taxon>
        <taxon>Paralvinella</taxon>
    </lineage>
</organism>
<keyword evidence="5" id="KW-0677">Repeat</keyword>
<evidence type="ECO:0000256" key="10">
    <source>
        <dbReference type="ARBA" id="ARBA00023180"/>
    </source>
</evidence>
<feature type="domain" description="Cadherin" evidence="15">
    <location>
        <begin position="480"/>
        <end position="583"/>
    </location>
</feature>
<dbReference type="Gene3D" id="2.60.40.60">
    <property type="entry name" value="Cadherins"/>
    <property type="match status" value="7"/>
</dbReference>
<dbReference type="InterPro" id="IPR020894">
    <property type="entry name" value="Cadherin_CS"/>
</dbReference>
<dbReference type="Pfam" id="PF00028">
    <property type="entry name" value="Cadherin"/>
    <property type="match status" value="6"/>
</dbReference>
<dbReference type="Proteomes" id="UP001208570">
    <property type="component" value="Unassembled WGS sequence"/>
</dbReference>
<evidence type="ECO:0000256" key="7">
    <source>
        <dbReference type="ARBA" id="ARBA00022889"/>
    </source>
</evidence>
<dbReference type="EMBL" id="JAODUP010000012">
    <property type="protein sequence ID" value="KAK2169179.1"/>
    <property type="molecule type" value="Genomic_DNA"/>
</dbReference>
<keyword evidence="4 14" id="KW-0732">Signal</keyword>
<evidence type="ECO:0000313" key="17">
    <source>
        <dbReference type="Proteomes" id="UP001208570"/>
    </source>
</evidence>
<feature type="compositionally biased region" description="Polar residues" evidence="12">
    <location>
        <begin position="929"/>
        <end position="942"/>
    </location>
</feature>
<keyword evidence="6 11" id="KW-0106">Calcium</keyword>
<evidence type="ECO:0000256" key="2">
    <source>
        <dbReference type="ARBA" id="ARBA00022475"/>
    </source>
</evidence>
<feature type="chain" id="PRO_5042167090" description="Cadherin domain-containing protein" evidence="14">
    <location>
        <begin position="39"/>
        <end position="942"/>
    </location>
</feature>
<proteinExistence type="predicted"/>
<dbReference type="InterPro" id="IPR015919">
    <property type="entry name" value="Cadherin-like_sf"/>
</dbReference>
<dbReference type="SUPFAM" id="SSF49313">
    <property type="entry name" value="Cadherin-like"/>
    <property type="match status" value="6"/>
</dbReference>
<dbReference type="SMART" id="SM00112">
    <property type="entry name" value="CA"/>
    <property type="match status" value="7"/>
</dbReference>
<evidence type="ECO:0000256" key="13">
    <source>
        <dbReference type="SAM" id="Phobius"/>
    </source>
</evidence>
<dbReference type="GO" id="GO:0007156">
    <property type="term" value="P:homophilic cell adhesion via plasma membrane adhesion molecules"/>
    <property type="evidence" value="ECO:0007669"/>
    <property type="project" value="InterPro"/>
</dbReference>
<dbReference type="CDD" id="cd11304">
    <property type="entry name" value="Cadherin_repeat"/>
    <property type="match status" value="7"/>
</dbReference>
<feature type="transmembrane region" description="Helical" evidence="13">
    <location>
        <begin position="808"/>
        <end position="832"/>
    </location>
</feature>
<dbReference type="InterPro" id="IPR002126">
    <property type="entry name" value="Cadherin-like_dom"/>
</dbReference>
<feature type="signal peptide" evidence="14">
    <location>
        <begin position="1"/>
        <end position="38"/>
    </location>
</feature>
<dbReference type="GO" id="GO:0005509">
    <property type="term" value="F:calcium ion binding"/>
    <property type="evidence" value="ECO:0007669"/>
    <property type="project" value="UniProtKB-UniRule"/>
</dbReference>
<evidence type="ECO:0000256" key="11">
    <source>
        <dbReference type="PROSITE-ProRule" id="PRU00043"/>
    </source>
</evidence>
<keyword evidence="3 13" id="KW-0812">Transmembrane</keyword>
<protein>
    <recommendedName>
        <fullName evidence="15">Cadherin domain-containing protein</fullName>
    </recommendedName>
</protein>
<name>A0AAD9NJ82_9ANNE</name>
<evidence type="ECO:0000256" key="6">
    <source>
        <dbReference type="ARBA" id="ARBA00022837"/>
    </source>
</evidence>
<keyword evidence="9 13" id="KW-0472">Membrane</keyword>
<dbReference type="PANTHER" id="PTHR24028">
    <property type="entry name" value="CADHERIN-87A"/>
    <property type="match status" value="1"/>
</dbReference>
<dbReference type="InterPro" id="IPR013164">
    <property type="entry name" value="Cadherin_N"/>
</dbReference>
<evidence type="ECO:0000313" key="16">
    <source>
        <dbReference type="EMBL" id="KAK2169179.1"/>
    </source>
</evidence>
<feature type="region of interest" description="Disordered" evidence="12">
    <location>
        <begin position="914"/>
        <end position="942"/>
    </location>
</feature>
<dbReference type="PANTHER" id="PTHR24028:SF146">
    <property type="entry name" value="CADHERIN 96CB, ISOFORM D-RELATED"/>
    <property type="match status" value="1"/>
</dbReference>
<sequence length="942" mass="104667">MRGIVGAAAWHRICANMPCLCHLFVGLVLPLLVPRVSAQLELNYLLDEEVQSGTFVGNVFRDINLSSLYSPEALSVIYLRFLKENVSNFTITNRTGIIRTHGRLDREAVCPNMPECNIRLDVAIQPVQYLKIIKVTLDIRDRNDNPPRFVRPVISHSILESAIPGSGPGFVIPPPIDLDSPAFSVTRYELQPRDSPFKLSIASKVDDSQEIQLILNRSLDREKQDHYTFQLVAYDGGSPPNYGTVELQITVLDANDNHPAFAQPSYEVTIPENVSRNTTVIEVVATDLDIGENGAVSYGFSETTQNNYGHLFGINENTGEVYVKSAIDYELSHVYHLSIVAQDRGPDSIPGDTIVVVHVTDVNDNAPSISINTLSQRQDSWAEVYENSPVDTFVAHVTVEDRDSGPNGKFNCSLNNAHFKLQYLYDSEYKILTRALLDREEQEVYKISVTCKDRGINPLVTVKTLTIKVRDVNDHPPQFDQHNYSGELIENSYQGAYVTRVNATDADLGVNAEISYSLPGDMRRYFSIDPSSGVIRARTAIDREVMDEMRFYVVATDHGEPPLSSSALVIVEIQDVNDQAPIFPKDEYTFAVYENEPEGTPVGQVLADDADGLLYNTVTYKFLPSHNTNAFRIDEATGQISTASVLDREVQFVYYLEVLAQDKGSSRSLSSSTSVTVYVNDRNDNAPIFDYPSESNNTIYLSNQVPKGYVITKITAHDVDLGQNAKIVYDIESGNRDGMFHIDGMHGTLVVKEDLSHILSKMYELRIVARDSGDEMNMAFSNLNLVVNRSVPFPLAESQRGTLIGHNFTIVISVACVSALIIVVLVVAIVCLKRQDADRQARKYNCRMQALRMMSKDGDNPKASGDAPWDRAANQTKCNGTTPVDHSQIDITDVTDQQRFTSIPLCLPDTSLKTQQKIPNKDGQPKIWPTSTNSGNAQVSLS</sequence>